<dbReference type="GO" id="GO:0015075">
    <property type="term" value="F:monoatomic ion transmembrane transporter activity"/>
    <property type="evidence" value="ECO:0007669"/>
    <property type="project" value="InterPro"/>
</dbReference>
<dbReference type="GO" id="GO:0006865">
    <property type="term" value="P:amino acid transport"/>
    <property type="evidence" value="ECO:0007669"/>
    <property type="project" value="UniProtKB-KW"/>
</dbReference>
<reference evidence="9 10" key="1">
    <citation type="journal article" date="2014" name="BMC Genomics">
        <title>Comparative genome sequencing reveals chemotype-specific gene clusters in the toxigenic black mold Stachybotrys.</title>
        <authorList>
            <person name="Semeiks J."/>
            <person name="Borek D."/>
            <person name="Otwinowski Z."/>
            <person name="Grishin N.V."/>
        </authorList>
    </citation>
    <scope>NUCLEOTIDE SEQUENCE [LARGE SCALE GENOMIC DNA]</scope>
    <source>
        <strain evidence="10">CBS 109288 / IBT 7711</strain>
    </source>
</reference>
<dbReference type="InterPro" id="IPR004686">
    <property type="entry name" value="Mtc"/>
</dbReference>
<organism evidence="9 10">
    <name type="scientific">Stachybotrys chartarum (strain CBS 109288 / IBT 7711)</name>
    <name type="common">Toxic black mold</name>
    <name type="synonym">Stilbospora chartarum</name>
    <dbReference type="NCBI Taxonomy" id="1280523"/>
    <lineage>
        <taxon>Eukaryota</taxon>
        <taxon>Fungi</taxon>
        <taxon>Dikarya</taxon>
        <taxon>Ascomycota</taxon>
        <taxon>Pezizomycotina</taxon>
        <taxon>Sordariomycetes</taxon>
        <taxon>Hypocreomycetidae</taxon>
        <taxon>Hypocreales</taxon>
        <taxon>Stachybotryaceae</taxon>
        <taxon>Stachybotrys</taxon>
    </lineage>
</organism>
<evidence type="ECO:0000313" key="9">
    <source>
        <dbReference type="EMBL" id="KEY65913.1"/>
    </source>
</evidence>
<keyword evidence="10" id="KW-1185">Reference proteome</keyword>
<keyword evidence="3" id="KW-0813">Transport</keyword>
<dbReference type="HOGENOM" id="CLU_039425_0_0_1"/>
<evidence type="ECO:0000256" key="6">
    <source>
        <dbReference type="ARBA" id="ARBA00022989"/>
    </source>
</evidence>
<evidence type="ECO:0008006" key="11">
    <source>
        <dbReference type="Google" id="ProtNLM"/>
    </source>
</evidence>
<comment type="subcellular location">
    <subcellularLocation>
        <location evidence="1">Mitochondrion membrane</location>
        <topology evidence="1">Multi-pass membrane protein</topology>
    </subcellularLocation>
</comment>
<evidence type="ECO:0000313" key="10">
    <source>
        <dbReference type="Proteomes" id="UP000028045"/>
    </source>
</evidence>
<dbReference type="AlphaFoldDB" id="A0A084AKT4"/>
<evidence type="ECO:0000256" key="2">
    <source>
        <dbReference type="ARBA" id="ARBA00005974"/>
    </source>
</evidence>
<dbReference type="GO" id="GO:1990542">
    <property type="term" value="P:mitochondrial transmembrane transport"/>
    <property type="evidence" value="ECO:0007669"/>
    <property type="project" value="TreeGrafter"/>
</dbReference>
<sequence length="353" mass="38083">MSSSLPGHRELPASQHDLKTYMGRVKHSIGITDPSTLFAGSTGLERAKQLVTEYKTGKIERMSPDLWRAKKIVDSTLHPDTGEPVFLPFRMSCFVFSNLIVTAGMLQPGLSTTGVVAWQVINQSLNVAINTANSNKSSPMTTETLIKSYLIAVSASCSVALGLNAMVPRLKVSVSTRNILSRLVPFAAVASAGALNTYLMRRGEILSGIDVRPVLSEAEKSQLQAENKSERDIPSLGKSQTAAKIAVYETAASRVFNSSPTMVLPALALYHIQQKQAWYQNLLQKPWVKARPVVSKSIPIGINLGLIAITAFAALPLALAAFPQQEEISAESLEPEFHGKGGAGGKVWFNRGL</sequence>
<dbReference type="PANTHER" id="PTHR11153">
    <property type="entry name" value="SIDEROFLEXIN"/>
    <property type="match status" value="1"/>
</dbReference>
<keyword evidence="7" id="KW-0496">Mitochondrion</keyword>
<dbReference type="Proteomes" id="UP000028045">
    <property type="component" value="Unassembled WGS sequence"/>
</dbReference>
<keyword evidence="6" id="KW-1133">Transmembrane helix</keyword>
<comment type="similarity">
    <text evidence="2">Belongs to the sideroflexin family.</text>
</comment>
<dbReference type="GO" id="GO:0005743">
    <property type="term" value="C:mitochondrial inner membrane"/>
    <property type="evidence" value="ECO:0007669"/>
    <property type="project" value="TreeGrafter"/>
</dbReference>
<dbReference type="EMBL" id="KL648679">
    <property type="protein sequence ID" value="KEY65913.1"/>
    <property type="molecule type" value="Genomic_DNA"/>
</dbReference>
<evidence type="ECO:0000256" key="7">
    <source>
        <dbReference type="ARBA" id="ARBA00023128"/>
    </source>
</evidence>
<accession>A0A084AKT4</accession>
<gene>
    <name evidence="9" type="ORF">S7711_07943</name>
</gene>
<keyword evidence="4" id="KW-0812">Transmembrane</keyword>
<dbReference type="Pfam" id="PF03820">
    <property type="entry name" value="SFXNs"/>
    <property type="match status" value="1"/>
</dbReference>
<dbReference type="OrthoDB" id="6608471at2759"/>
<evidence type="ECO:0000256" key="1">
    <source>
        <dbReference type="ARBA" id="ARBA00004225"/>
    </source>
</evidence>
<dbReference type="PANTHER" id="PTHR11153:SF6">
    <property type="entry name" value="SIDEROFLEXIN-5"/>
    <property type="match status" value="1"/>
</dbReference>
<evidence type="ECO:0000256" key="5">
    <source>
        <dbReference type="ARBA" id="ARBA00022970"/>
    </source>
</evidence>
<keyword evidence="5" id="KW-0029">Amino-acid transport</keyword>
<evidence type="ECO:0000256" key="4">
    <source>
        <dbReference type="ARBA" id="ARBA00022692"/>
    </source>
</evidence>
<protein>
    <recommendedName>
        <fullName evidence="11">Sidoreflexin</fullName>
    </recommendedName>
</protein>
<keyword evidence="8" id="KW-0472">Membrane</keyword>
<name>A0A084AKT4_STACB</name>
<evidence type="ECO:0000256" key="3">
    <source>
        <dbReference type="ARBA" id="ARBA00022448"/>
    </source>
</evidence>
<proteinExistence type="inferred from homology"/>
<evidence type="ECO:0000256" key="8">
    <source>
        <dbReference type="ARBA" id="ARBA00023136"/>
    </source>
</evidence>